<dbReference type="SUPFAM" id="SSF53649">
    <property type="entry name" value="Alkaline phosphatase-like"/>
    <property type="match status" value="1"/>
</dbReference>
<dbReference type="InterPro" id="IPR017850">
    <property type="entry name" value="Alkaline_phosphatase_core_sf"/>
</dbReference>
<organism evidence="11 12">
    <name type="scientific">Rheinheimera aquimaris</name>
    <dbReference type="NCBI Taxonomy" id="412437"/>
    <lineage>
        <taxon>Bacteria</taxon>
        <taxon>Pseudomonadati</taxon>
        <taxon>Pseudomonadota</taxon>
        <taxon>Gammaproteobacteria</taxon>
        <taxon>Chromatiales</taxon>
        <taxon>Chromatiaceae</taxon>
        <taxon>Rheinheimera</taxon>
    </lineage>
</organism>
<dbReference type="Pfam" id="PF08019">
    <property type="entry name" value="EptA_B_N"/>
    <property type="match status" value="1"/>
</dbReference>
<feature type="transmembrane region" description="Helical" evidence="8">
    <location>
        <begin position="160"/>
        <end position="179"/>
    </location>
</feature>
<evidence type="ECO:0000256" key="8">
    <source>
        <dbReference type="SAM" id="Phobius"/>
    </source>
</evidence>
<dbReference type="PANTHER" id="PTHR30443:SF0">
    <property type="entry name" value="PHOSPHOETHANOLAMINE TRANSFERASE EPTA"/>
    <property type="match status" value="1"/>
</dbReference>
<sequence length="551" mass="61250">MSSSVLTTITLSLPSRLRPAVSFLFSNLAVAALLTLAFNQSFMRSILPLGGWPVAWPLISLLFLLNLFICQLFGIGRLQKAWLIILITISAVSQYFMLQYGVLIDKGMLINAIETDSHEVYALLSAEMLPYFICYLLLPAVLVVRAKHHTASPGRKLKQYVFSMISIISLILLLVMTQYQNLAGVMREHRSLKHQATPFNALNAVSGVVRSEILHPVIPAFKHYAQDARLVPATAKPQLLIMVLGETVRADHLGLNGYHRNTTPRLAKRNLLNIGAIDACGTATAISVPCMFSYLEHDNYDEITAKHSDNLLDVLQRAGVKVLWRDNNSGCKDMCNRVEQDQSFALDCVAGECQDSALLNGLRQKILTTAQSAAPMLVVLHQQGNHGPEYYKRSLKQQKQFLPECENNLLVQCQTEQIINAYDNALLATDELLDNTIALLQSLSDTYDTSMLYVSDHGESLGENGVYLHGLPYWMAPEAQTKVPMLMWLSAQTVRRNMIDTRCVQHNAEQAGSHDMLFSSLLGWMEVKSAAILPSQNIFEQCSGQTIAKSS</sequence>
<keyword evidence="5 8" id="KW-0812">Transmembrane</keyword>
<reference evidence="12" key="1">
    <citation type="journal article" date="2019" name="Int. J. Syst. Evol. Microbiol.">
        <title>The Global Catalogue of Microorganisms (GCM) 10K type strain sequencing project: providing services to taxonomists for standard genome sequencing and annotation.</title>
        <authorList>
            <consortium name="The Broad Institute Genomics Platform"/>
            <consortium name="The Broad Institute Genome Sequencing Center for Infectious Disease"/>
            <person name="Wu L."/>
            <person name="Ma J."/>
        </authorList>
    </citation>
    <scope>NUCLEOTIDE SEQUENCE [LARGE SCALE GENOMIC DNA]</scope>
    <source>
        <strain evidence="12">JCM 14331</strain>
    </source>
</reference>
<dbReference type="NCBIfam" id="NF028537">
    <property type="entry name" value="P_eth_NH2_trans"/>
    <property type="match status" value="1"/>
</dbReference>
<keyword evidence="12" id="KW-1185">Reference proteome</keyword>
<dbReference type="InterPro" id="IPR058130">
    <property type="entry name" value="PEA_transf_C"/>
</dbReference>
<dbReference type="PANTHER" id="PTHR30443">
    <property type="entry name" value="INNER MEMBRANE PROTEIN"/>
    <property type="match status" value="1"/>
</dbReference>
<evidence type="ECO:0000313" key="11">
    <source>
        <dbReference type="EMBL" id="GAA0553184.1"/>
    </source>
</evidence>
<evidence type="ECO:0000256" key="2">
    <source>
        <dbReference type="ARBA" id="ARBA00022475"/>
    </source>
</evidence>
<feature type="transmembrane region" description="Helical" evidence="8">
    <location>
        <begin position="54"/>
        <end position="74"/>
    </location>
</feature>
<evidence type="ECO:0000259" key="9">
    <source>
        <dbReference type="Pfam" id="PF00884"/>
    </source>
</evidence>
<dbReference type="CDD" id="cd16017">
    <property type="entry name" value="LptA"/>
    <property type="match status" value="1"/>
</dbReference>
<feature type="transmembrane region" description="Helical" evidence="8">
    <location>
        <begin position="21"/>
        <end position="42"/>
    </location>
</feature>
<evidence type="ECO:0000256" key="4">
    <source>
        <dbReference type="ARBA" id="ARBA00022679"/>
    </source>
</evidence>
<comment type="subcellular location">
    <subcellularLocation>
        <location evidence="1">Cell inner membrane</location>
        <topology evidence="1">Multi-pass membrane protein</topology>
    </subcellularLocation>
</comment>
<dbReference type="RefSeq" id="WP_226767098.1">
    <property type="nucleotide sequence ID" value="NZ_BAAAEO010000003.1"/>
</dbReference>
<dbReference type="Pfam" id="PF00884">
    <property type="entry name" value="Sulfatase"/>
    <property type="match status" value="1"/>
</dbReference>
<dbReference type="GO" id="GO:0016740">
    <property type="term" value="F:transferase activity"/>
    <property type="evidence" value="ECO:0007669"/>
    <property type="project" value="UniProtKB-KW"/>
</dbReference>
<accession>A0ABP3NXF6</accession>
<feature type="domain" description="Phosphoethanolamine transferase N-terminal" evidence="10">
    <location>
        <begin position="62"/>
        <end position="211"/>
    </location>
</feature>
<gene>
    <name evidence="11" type="ORF">GCM10009098_21120</name>
</gene>
<dbReference type="InterPro" id="IPR040423">
    <property type="entry name" value="PEA_transferase"/>
</dbReference>
<evidence type="ECO:0000259" key="10">
    <source>
        <dbReference type="Pfam" id="PF08019"/>
    </source>
</evidence>
<feature type="transmembrane region" description="Helical" evidence="8">
    <location>
        <begin position="120"/>
        <end position="144"/>
    </location>
</feature>
<dbReference type="Gene3D" id="3.40.720.10">
    <property type="entry name" value="Alkaline Phosphatase, subunit A"/>
    <property type="match status" value="1"/>
</dbReference>
<comment type="caution">
    <text evidence="11">The sequence shown here is derived from an EMBL/GenBank/DDBJ whole genome shotgun (WGS) entry which is preliminary data.</text>
</comment>
<evidence type="ECO:0000256" key="7">
    <source>
        <dbReference type="ARBA" id="ARBA00023136"/>
    </source>
</evidence>
<feature type="transmembrane region" description="Helical" evidence="8">
    <location>
        <begin position="81"/>
        <end position="100"/>
    </location>
</feature>
<dbReference type="InterPro" id="IPR012549">
    <property type="entry name" value="EptA-like_N"/>
</dbReference>
<name>A0ABP3NXF6_9GAMM</name>
<protein>
    <submittedName>
        <fullName evidence="11">Phosphoethanolamine--lipid A transferase</fullName>
    </submittedName>
</protein>
<dbReference type="InterPro" id="IPR000917">
    <property type="entry name" value="Sulfatase_N"/>
</dbReference>
<evidence type="ECO:0000313" key="12">
    <source>
        <dbReference type="Proteomes" id="UP001501169"/>
    </source>
</evidence>
<dbReference type="EMBL" id="BAAAEO010000003">
    <property type="protein sequence ID" value="GAA0553184.1"/>
    <property type="molecule type" value="Genomic_DNA"/>
</dbReference>
<keyword evidence="2" id="KW-1003">Cell membrane</keyword>
<evidence type="ECO:0000256" key="3">
    <source>
        <dbReference type="ARBA" id="ARBA00022519"/>
    </source>
</evidence>
<keyword evidence="3" id="KW-0997">Cell inner membrane</keyword>
<evidence type="ECO:0000256" key="6">
    <source>
        <dbReference type="ARBA" id="ARBA00022989"/>
    </source>
</evidence>
<proteinExistence type="predicted"/>
<keyword evidence="4 11" id="KW-0808">Transferase</keyword>
<dbReference type="Proteomes" id="UP001501169">
    <property type="component" value="Unassembled WGS sequence"/>
</dbReference>
<keyword evidence="7 8" id="KW-0472">Membrane</keyword>
<evidence type="ECO:0000256" key="5">
    <source>
        <dbReference type="ARBA" id="ARBA00022692"/>
    </source>
</evidence>
<evidence type="ECO:0000256" key="1">
    <source>
        <dbReference type="ARBA" id="ARBA00004429"/>
    </source>
</evidence>
<feature type="domain" description="Sulfatase N-terminal" evidence="9">
    <location>
        <begin position="239"/>
        <end position="526"/>
    </location>
</feature>
<keyword evidence="6 8" id="KW-1133">Transmembrane helix</keyword>